<dbReference type="AlphaFoldDB" id="A0A9Y4NJ07"/>
<evidence type="ECO:0000256" key="5">
    <source>
        <dbReference type="ARBA" id="ARBA00044104"/>
    </source>
</evidence>
<feature type="transmembrane region" description="Helical" evidence="7">
    <location>
        <begin position="30"/>
        <end position="53"/>
    </location>
</feature>
<dbReference type="Pfam" id="PF10223">
    <property type="entry name" value="Menorin_N"/>
    <property type="match status" value="2"/>
</dbReference>
<comment type="subcellular location">
    <subcellularLocation>
        <location evidence="1">Membrane</location>
        <topology evidence="1">Single-pass membrane protein</topology>
    </subcellularLocation>
</comment>
<keyword evidence="3 7" id="KW-1133">Transmembrane helix</keyword>
<dbReference type="PANTHER" id="PTHR21184">
    <property type="entry name" value="MENORIN (DENDRITIC BRANCHING PROTEIN)"/>
    <property type="match status" value="1"/>
</dbReference>
<name>A0A9Y4NJ07_9TELE</name>
<evidence type="ECO:0000313" key="9">
    <source>
        <dbReference type="Proteomes" id="UP000694891"/>
    </source>
</evidence>
<evidence type="ECO:0000256" key="7">
    <source>
        <dbReference type="SAM" id="Phobius"/>
    </source>
</evidence>
<sequence length="582" mass="65155">MAKDEDTRRGERSSKDKEEDLYLGCLTKRLLILLAVVVGAVILIAIITVSVVLTTKKARLPSFPPGGDMLDFLVQEGEINEPDGLFATWYHRANNKEEMNKALASDVMILEADVTVMGYGTPDVQPVPIMAHPPDVYSDNTLDEWLDAVLASRKAMKLDFKALESVGLSLDLLNQKNSSGRLNRPVWLNADILLGPNTPSFIPPVNGTMFLQLVQEKFPDATLSPGWKVTYAPPLFVATYTRAMVEDMYNLVKDCPQDVTFPVHAMLVRSGWQHLSWLLSQSPRFSLTLWQGSIHPNVSDLLFVRDNSNPARVYYDIYEPTLSEFKEAATRQSQWRKFYPGGDLMDFLHPTHNSDNKLTPEVRRRSSLAVRWFTVTDQASLLDQLSGGDSGMLVIRVASDSSRPGVPVVEGSGGSSEPLTLQDVLQLLGQNDDAPWGIYLQIRTHQLLEASLHLLQSSYSAEELYRPVWISMEGLQSSDHTADFVSTVERLFPYVTFVMAEQKWPLVIPAAVAGLSQRVALHLNSASLPTGQEELHSLMEMMDRYDFILEADTKTNTDALTVLIRLMTQRTRRANLYVISDQ</sequence>
<dbReference type="PANTHER" id="PTHR21184:SF4">
    <property type="entry name" value="PROTEIN FAM151A"/>
    <property type="match status" value="1"/>
</dbReference>
<dbReference type="GO" id="GO:0016020">
    <property type="term" value="C:membrane"/>
    <property type="evidence" value="ECO:0007669"/>
    <property type="project" value="UniProtKB-SubCell"/>
</dbReference>
<proteinExistence type="inferred from homology"/>
<comment type="similarity">
    <text evidence="6">Belongs to the menorin family.</text>
</comment>
<evidence type="ECO:0000313" key="10">
    <source>
        <dbReference type="RefSeq" id="XP_008298115.1"/>
    </source>
</evidence>
<dbReference type="GO" id="GO:0005615">
    <property type="term" value="C:extracellular space"/>
    <property type="evidence" value="ECO:0007669"/>
    <property type="project" value="TreeGrafter"/>
</dbReference>
<keyword evidence="4 7" id="KW-0472">Membrane</keyword>
<evidence type="ECO:0000256" key="2">
    <source>
        <dbReference type="ARBA" id="ARBA00022692"/>
    </source>
</evidence>
<gene>
    <name evidence="10" type="primary">LOC103370750</name>
</gene>
<protein>
    <recommendedName>
        <fullName evidence="5">Protein FAM151A</fullName>
    </recommendedName>
</protein>
<dbReference type="Proteomes" id="UP000694891">
    <property type="component" value="Unplaced"/>
</dbReference>
<dbReference type="InterPro" id="IPR019356">
    <property type="entry name" value="Menorin_dom"/>
</dbReference>
<organism evidence="9 10">
    <name type="scientific">Stegastes partitus</name>
    <name type="common">bicolor damselfish</name>
    <dbReference type="NCBI Taxonomy" id="144197"/>
    <lineage>
        <taxon>Eukaryota</taxon>
        <taxon>Metazoa</taxon>
        <taxon>Chordata</taxon>
        <taxon>Craniata</taxon>
        <taxon>Vertebrata</taxon>
        <taxon>Euteleostomi</taxon>
        <taxon>Actinopterygii</taxon>
        <taxon>Neopterygii</taxon>
        <taxon>Teleostei</taxon>
        <taxon>Neoteleostei</taxon>
        <taxon>Acanthomorphata</taxon>
        <taxon>Ovalentaria</taxon>
        <taxon>Pomacentridae</taxon>
        <taxon>Stegastes</taxon>
    </lineage>
</organism>
<evidence type="ECO:0000256" key="6">
    <source>
        <dbReference type="ARBA" id="ARBA00044953"/>
    </source>
</evidence>
<evidence type="ECO:0000259" key="8">
    <source>
        <dbReference type="Pfam" id="PF10223"/>
    </source>
</evidence>
<dbReference type="RefSeq" id="XP_008298115.1">
    <property type="nucleotide sequence ID" value="XM_008299893.1"/>
</dbReference>
<reference evidence="10" key="1">
    <citation type="submission" date="2025-08" db="UniProtKB">
        <authorList>
            <consortium name="RefSeq"/>
        </authorList>
    </citation>
    <scope>IDENTIFICATION</scope>
</reference>
<keyword evidence="9" id="KW-1185">Reference proteome</keyword>
<evidence type="ECO:0000256" key="3">
    <source>
        <dbReference type="ARBA" id="ARBA00022989"/>
    </source>
</evidence>
<evidence type="ECO:0000256" key="1">
    <source>
        <dbReference type="ARBA" id="ARBA00004167"/>
    </source>
</evidence>
<evidence type="ECO:0000256" key="4">
    <source>
        <dbReference type="ARBA" id="ARBA00023136"/>
    </source>
</evidence>
<feature type="domain" description="Menorin-like" evidence="8">
    <location>
        <begin position="83"/>
        <end position="320"/>
    </location>
</feature>
<keyword evidence="2 7" id="KW-0812">Transmembrane</keyword>
<feature type="domain" description="Menorin-like" evidence="8">
    <location>
        <begin position="368"/>
        <end position="496"/>
    </location>
</feature>
<accession>A0A9Y4NJ07</accession>
<dbReference type="GeneID" id="103370750"/>